<name>A0A6N9UM99_9ACTN</name>
<dbReference type="InterPro" id="IPR036873">
    <property type="entry name" value="Rhodanese-like_dom_sf"/>
</dbReference>
<evidence type="ECO:0000313" key="3">
    <source>
        <dbReference type="Proteomes" id="UP000469545"/>
    </source>
</evidence>
<feature type="domain" description="Rhodanese" evidence="1">
    <location>
        <begin position="1"/>
        <end position="42"/>
    </location>
</feature>
<dbReference type="Gene3D" id="3.40.250.10">
    <property type="entry name" value="Rhodanese-like domain"/>
    <property type="match status" value="1"/>
</dbReference>
<feature type="non-terminal residue" evidence="2">
    <location>
        <position position="1"/>
    </location>
</feature>
<dbReference type="GO" id="GO:0016787">
    <property type="term" value="F:hydrolase activity"/>
    <property type="evidence" value="ECO:0007669"/>
    <property type="project" value="UniProtKB-KW"/>
</dbReference>
<proteinExistence type="predicted"/>
<dbReference type="RefSeq" id="WP_239109503.1">
    <property type="nucleotide sequence ID" value="NZ_JAAGMB010000440.1"/>
</dbReference>
<dbReference type="PROSITE" id="PS50206">
    <property type="entry name" value="RHODANESE_3"/>
    <property type="match status" value="1"/>
</dbReference>
<dbReference type="AlphaFoldDB" id="A0A6N9UM99"/>
<dbReference type="EMBL" id="JAAGMB010000440">
    <property type="protein sequence ID" value="NEB18694.1"/>
    <property type="molecule type" value="Genomic_DNA"/>
</dbReference>
<evidence type="ECO:0000313" key="2">
    <source>
        <dbReference type="EMBL" id="NEB18694.1"/>
    </source>
</evidence>
<keyword evidence="2" id="KW-0378">Hydrolase</keyword>
<accession>A0A6N9UM99</accession>
<protein>
    <submittedName>
        <fullName evidence="2">MBL fold metallo-hydrolase</fullName>
    </submittedName>
</protein>
<gene>
    <name evidence="2" type="ORF">G3I46_19605</name>
</gene>
<evidence type="ECO:0000259" key="1">
    <source>
        <dbReference type="PROSITE" id="PS50206"/>
    </source>
</evidence>
<keyword evidence="3" id="KW-1185">Reference proteome</keyword>
<comment type="caution">
    <text evidence="2">The sequence shown here is derived from an EMBL/GenBank/DDBJ whole genome shotgun (WGS) entry which is preliminary data.</text>
</comment>
<dbReference type="SUPFAM" id="SSF52821">
    <property type="entry name" value="Rhodanese/Cell cycle control phosphatase"/>
    <property type="match status" value="1"/>
</dbReference>
<organism evidence="2 3">
    <name type="scientific">Streptomyces coelicoflavus</name>
    <dbReference type="NCBI Taxonomy" id="285562"/>
    <lineage>
        <taxon>Bacteria</taxon>
        <taxon>Bacillati</taxon>
        <taxon>Actinomycetota</taxon>
        <taxon>Actinomycetes</taxon>
        <taxon>Kitasatosporales</taxon>
        <taxon>Streptomycetaceae</taxon>
        <taxon>Streptomyces</taxon>
    </lineage>
</organism>
<dbReference type="InterPro" id="IPR001763">
    <property type="entry name" value="Rhodanese-like_dom"/>
</dbReference>
<reference evidence="2 3" key="1">
    <citation type="submission" date="2020-01" db="EMBL/GenBank/DDBJ databases">
        <title>Insect and environment-associated Actinomycetes.</title>
        <authorList>
            <person name="Currrie C."/>
            <person name="Chevrette M."/>
            <person name="Carlson C."/>
            <person name="Stubbendieck R."/>
            <person name="Wendt-Pienkowski E."/>
        </authorList>
    </citation>
    <scope>NUCLEOTIDE SEQUENCE [LARGE SCALE GENOMIC DNA]</scope>
    <source>
        <strain evidence="2 3">SID14172</strain>
    </source>
</reference>
<dbReference type="Proteomes" id="UP000469545">
    <property type="component" value="Unassembled WGS sequence"/>
</dbReference>
<sequence>VHCAGGMRAAVAASVLDAAGREVVAVDDGFAAAADAGLPLVTPSDDAAA</sequence>